<reference evidence="1 2" key="1">
    <citation type="submission" date="2019-11" db="EMBL/GenBank/DDBJ databases">
        <title>Spirosoma endbachense sp. nov., isolated from a natural salt meadow.</title>
        <authorList>
            <person name="Rojas J."/>
            <person name="Ambika Manirajan B."/>
            <person name="Ratering S."/>
            <person name="Suarez C."/>
            <person name="Geissler-Plaum R."/>
            <person name="Schnell S."/>
        </authorList>
    </citation>
    <scope>NUCLEOTIDE SEQUENCE [LARGE SCALE GENOMIC DNA]</scope>
    <source>
        <strain evidence="1 2">I-24</strain>
    </source>
</reference>
<keyword evidence="2" id="KW-1185">Reference proteome</keyword>
<dbReference type="KEGG" id="senf:GJR95_24085"/>
<accession>A0A6P1VYP1</accession>
<dbReference type="RefSeq" id="WP_162388308.1">
    <property type="nucleotide sequence ID" value="NZ_CP045997.1"/>
</dbReference>
<organism evidence="1 2">
    <name type="scientific">Spirosoma endbachense</name>
    <dbReference type="NCBI Taxonomy" id="2666025"/>
    <lineage>
        <taxon>Bacteria</taxon>
        <taxon>Pseudomonadati</taxon>
        <taxon>Bacteroidota</taxon>
        <taxon>Cytophagia</taxon>
        <taxon>Cytophagales</taxon>
        <taxon>Cytophagaceae</taxon>
        <taxon>Spirosoma</taxon>
    </lineage>
</organism>
<name>A0A6P1VYP1_9BACT</name>
<sequence>MELTHDLLLNLGFVKSPGENNRYRYKSVVGHLMEESGLFYFRGFDPKRGSLAELSYLLRMVDYRQQFYLAPLSVVSQN</sequence>
<dbReference type="Proteomes" id="UP000464577">
    <property type="component" value="Chromosome"/>
</dbReference>
<evidence type="ECO:0000313" key="1">
    <source>
        <dbReference type="EMBL" id="QHV97895.1"/>
    </source>
</evidence>
<protein>
    <submittedName>
        <fullName evidence="1">Uncharacterized protein</fullName>
    </submittedName>
</protein>
<evidence type="ECO:0000313" key="2">
    <source>
        <dbReference type="Proteomes" id="UP000464577"/>
    </source>
</evidence>
<gene>
    <name evidence="1" type="ORF">GJR95_24085</name>
</gene>
<proteinExistence type="predicted"/>
<dbReference type="AlphaFoldDB" id="A0A6P1VYP1"/>
<dbReference type="EMBL" id="CP045997">
    <property type="protein sequence ID" value="QHV97895.1"/>
    <property type="molecule type" value="Genomic_DNA"/>
</dbReference>